<protein>
    <submittedName>
        <fullName evidence="7">TetR/AcrR family transcriptional regulator</fullName>
    </submittedName>
</protein>
<dbReference type="InterPro" id="IPR001647">
    <property type="entry name" value="HTH_TetR"/>
</dbReference>
<dbReference type="PANTHER" id="PTHR47506">
    <property type="entry name" value="TRANSCRIPTIONAL REGULATORY PROTEIN"/>
    <property type="match status" value="1"/>
</dbReference>
<dbReference type="RefSeq" id="WP_135983430.1">
    <property type="nucleotide sequence ID" value="NZ_JAASQM010000002.1"/>
</dbReference>
<dbReference type="SUPFAM" id="SSF46689">
    <property type="entry name" value="Homeodomain-like"/>
    <property type="match status" value="1"/>
</dbReference>
<accession>A0A4S1WSN2</accession>
<keyword evidence="3" id="KW-0804">Transcription</keyword>
<evidence type="ECO:0000313" key="7">
    <source>
        <dbReference type="EMBL" id="TGX44416.1"/>
    </source>
</evidence>
<evidence type="ECO:0000256" key="3">
    <source>
        <dbReference type="ARBA" id="ARBA00023163"/>
    </source>
</evidence>
<evidence type="ECO:0000256" key="2">
    <source>
        <dbReference type="ARBA" id="ARBA00023125"/>
    </source>
</evidence>
<keyword evidence="1" id="KW-0805">Transcription regulation</keyword>
<evidence type="ECO:0000256" key="4">
    <source>
        <dbReference type="PROSITE-ProRule" id="PRU00335"/>
    </source>
</evidence>
<dbReference type="PROSITE" id="PS50977">
    <property type="entry name" value="HTH_TETR_2"/>
    <property type="match status" value="1"/>
</dbReference>
<evidence type="ECO:0000259" key="6">
    <source>
        <dbReference type="PROSITE" id="PS50977"/>
    </source>
</evidence>
<dbReference type="OrthoDB" id="9816296at2"/>
<proteinExistence type="predicted"/>
<keyword evidence="2 4" id="KW-0238">DNA-binding</keyword>
<dbReference type="AlphaFoldDB" id="A0A4S1WSN2"/>
<reference evidence="7 8" key="1">
    <citation type="submission" date="2019-04" db="EMBL/GenBank/DDBJ databases">
        <title>Sphingomonas psychrotolerans sp. nov., isolated from soil in the Tianshan Mountains, Xinjiang, China.</title>
        <authorList>
            <person name="Luo Y."/>
            <person name="Sheng H."/>
        </authorList>
    </citation>
    <scope>NUCLEOTIDE SEQUENCE [LARGE SCALE GENOMIC DNA]</scope>
    <source>
        <strain evidence="7 8">KIS18-15</strain>
    </source>
</reference>
<evidence type="ECO:0000313" key="8">
    <source>
        <dbReference type="Proteomes" id="UP000309848"/>
    </source>
</evidence>
<dbReference type="Proteomes" id="UP000309848">
    <property type="component" value="Unassembled WGS sequence"/>
</dbReference>
<dbReference type="GO" id="GO:0003677">
    <property type="term" value="F:DNA binding"/>
    <property type="evidence" value="ECO:0007669"/>
    <property type="project" value="UniProtKB-UniRule"/>
</dbReference>
<evidence type="ECO:0000256" key="5">
    <source>
        <dbReference type="SAM" id="MobiDB-lite"/>
    </source>
</evidence>
<sequence>MTVAEKARTKSTRGPHAERSASMRQRLVDAAIACLCRVGYAATTTQLVMDEAGVSRGAMLHHFPTKVDLVIAVGEYAAAAQNRHVRRRLAVVPEGMERYLALTETTWEAMCQPPAIALVEIMVASRSDPSLGERFPQVIDALEAQQREDVWVMAQELGIADRDSVERMIRLHRAAMRGLALEQVFKGDRGSAEAAMELLEWYKRELTGKLLIQRSAPLFPEAQTVTTPEEPRA</sequence>
<dbReference type="PRINTS" id="PR00455">
    <property type="entry name" value="HTHTETR"/>
</dbReference>
<dbReference type="EMBL" id="SRXU01000002">
    <property type="protein sequence ID" value="TGX44416.1"/>
    <property type="molecule type" value="Genomic_DNA"/>
</dbReference>
<dbReference type="PANTHER" id="PTHR47506:SF1">
    <property type="entry name" value="HTH-TYPE TRANSCRIPTIONAL REGULATOR YJDC"/>
    <property type="match status" value="1"/>
</dbReference>
<feature type="DNA-binding region" description="H-T-H motif" evidence="4">
    <location>
        <begin position="44"/>
        <end position="63"/>
    </location>
</feature>
<feature type="region of interest" description="Disordered" evidence="5">
    <location>
        <begin position="1"/>
        <end position="21"/>
    </location>
</feature>
<comment type="caution">
    <text evidence="7">The sequence shown here is derived from an EMBL/GenBank/DDBJ whole genome shotgun (WGS) entry which is preliminary data.</text>
</comment>
<dbReference type="Pfam" id="PF00440">
    <property type="entry name" value="TetR_N"/>
    <property type="match status" value="1"/>
</dbReference>
<name>A0A4S1WSN2_9SPHN</name>
<feature type="domain" description="HTH tetR-type" evidence="6">
    <location>
        <begin position="21"/>
        <end position="81"/>
    </location>
</feature>
<evidence type="ECO:0000256" key="1">
    <source>
        <dbReference type="ARBA" id="ARBA00023015"/>
    </source>
</evidence>
<keyword evidence="8" id="KW-1185">Reference proteome</keyword>
<organism evidence="7 8">
    <name type="scientific">Sphingomonas naasensis</name>
    <dbReference type="NCBI Taxonomy" id="1344951"/>
    <lineage>
        <taxon>Bacteria</taxon>
        <taxon>Pseudomonadati</taxon>
        <taxon>Pseudomonadota</taxon>
        <taxon>Alphaproteobacteria</taxon>
        <taxon>Sphingomonadales</taxon>
        <taxon>Sphingomonadaceae</taxon>
        <taxon>Sphingomonas</taxon>
    </lineage>
</organism>
<dbReference type="Gene3D" id="1.10.357.10">
    <property type="entry name" value="Tetracycline Repressor, domain 2"/>
    <property type="match status" value="1"/>
</dbReference>
<dbReference type="InterPro" id="IPR009057">
    <property type="entry name" value="Homeodomain-like_sf"/>
</dbReference>
<gene>
    <name evidence="7" type="ORF">E5A74_06370</name>
</gene>